<name>W0AGB1_9SPHN</name>
<dbReference type="KEGG" id="ssan:NX02_26800"/>
<evidence type="ECO:0000313" key="2">
    <source>
        <dbReference type="EMBL" id="AHE56949.1"/>
    </source>
</evidence>
<feature type="signal peptide" evidence="1">
    <location>
        <begin position="1"/>
        <end position="23"/>
    </location>
</feature>
<sequence>MTARTVRLVAVVAALVAAAPASGRDSLGVFGGWGAFRETRPPGCFAIAEPDGGGRSRGWRPFASVATWPGRRIRGQLHIRLSRAAAPGRPIELVVGGQRFALGGGGADAWARDAQADAAIVKAIRNAPEMRVTATGATGRRFTDIYPLRGAATAIDAATLGCARRL</sequence>
<dbReference type="RefSeq" id="WP_245648705.1">
    <property type="nucleotide sequence ID" value="NZ_CP006644.1"/>
</dbReference>
<protein>
    <recommendedName>
        <fullName evidence="4">Mlr4354 like protein</fullName>
    </recommendedName>
</protein>
<dbReference type="PATRIC" id="fig|1123269.5.peg.5255"/>
<keyword evidence="1" id="KW-0732">Signal</keyword>
<evidence type="ECO:0000313" key="3">
    <source>
        <dbReference type="Proteomes" id="UP000018851"/>
    </source>
</evidence>
<organism evidence="2 3">
    <name type="scientific">Sphingomonas sanxanigenens DSM 19645 = NX02</name>
    <dbReference type="NCBI Taxonomy" id="1123269"/>
    <lineage>
        <taxon>Bacteria</taxon>
        <taxon>Pseudomonadati</taxon>
        <taxon>Pseudomonadota</taxon>
        <taxon>Alphaproteobacteria</taxon>
        <taxon>Sphingomonadales</taxon>
        <taxon>Sphingomonadaceae</taxon>
        <taxon>Sphingomonas</taxon>
    </lineage>
</organism>
<dbReference type="HOGENOM" id="CLU_100562_1_1_5"/>
<dbReference type="eggNOG" id="COG5342">
    <property type="taxonomic scope" value="Bacteria"/>
</dbReference>
<evidence type="ECO:0000256" key="1">
    <source>
        <dbReference type="SAM" id="SignalP"/>
    </source>
</evidence>
<dbReference type="AlphaFoldDB" id="W0AGB1"/>
<dbReference type="EMBL" id="CP006644">
    <property type="protein sequence ID" value="AHE56949.1"/>
    <property type="molecule type" value="Genomic_DNA"/>
</dbReference>
<reference evidence="2 3" key="1">
    <citation type="submission" date="2013-07" db="EMBL/GenBank/DDBJ databases">
        <title>Completed genome of Sphingomonas sanxanigenens NX02.</title>
        <authorList>
            <person name="Ma T."/>
            <person name="Huang H."/>
            <person name="Wu M."/>
            <person name="Li X."/>
            <person name="Li G."/>
        </authorList>
    </citation>
    <scope>NUCLEOTIDE SEQUENCE [LARGE SCALE GENOMIC DNA]</scope>
    <source>
        <strain evidence="2 3">NX02</strain>
    </source>
</reference>
<gene>
    <name evidence="2" type="ORF">NX02_26800</name>
</gene>
<dbReference type="Proteomes" id="UP000018851">
    <property type="component" value="Chromosome"/>
</dbReference>
<feature type="chain" id="PRO_5004786251" description="Mlr4354 like protein" evidence="1">
    <location>
        <begin position="24"/>
        <end position="166"/>
    </location>
</feature>
<proteinExistence type="predicted"/>
<accession>W0AGB1</accession>
<dbReference type="STRING" id="1123269.NX02_26800"/>
<keyword evidence="3" id="KW-1185">Reference proteome</keyword>
<evidence type="ECO:0008006" key="4">
    <source>
        <dbReference type="Google" id="ProtNLM"/>
    </source>
</evidence>